<dbReference type="PANTHER" id="PTHR16320">
    <property type="entry name" value="SPHINGOMYELINASE FAMILY MEMBER"/>
    <property type="match status" value="1"/>
</dbReference>
<feature type="domain" description="Endonuclease/exonuclease/phosphatase" evidence="1">
    <location>
        <begin position="46"/>
        <end position="173"/>
    </location>
</feature>
<reference evidence="2" key="1">
    <citation type="journal article" date="2020" name="Nature">
        <title>Giant virus diversity and host interactions through global metagenomics.</title>
        <authorList>
            <person name="Schulz F."/>
            <person name="Roux S."/>
            <person name="Paez-Espino D."/>
            <person name="Jungbluth S."/>
            <person name="Walsh D.A."/>
            <person name="Denef V.J."/>
            <person name="McMahon K.D."/>
            <person name="Konstantinidis K.T."/>
            <person name="Eloe-Fadrosh E.A."/>
            <person name="Kyrpides N.C."/>
            <person name="Woyke T."/>
        </authorList>
    </citation>
    <scope>NUCLEOTIDE SEQUENCE</scope>
    <source>
        <strain evidence="2">GVMAG-S-ERX555931-87</strain>
    </source>
</reference>
<dbReference type="Gene3D" id="3.60.10.10">
    <property type="entry name" value="Endonuclease/exonuclease/phosphatase"/>
    <property type="match status" value="1"/>
</dbReference>
<evidence type="ECO:0000259" key="1">
    <source>
        <dbReference type="Pfam" id="PF03372"/>
    </source>
</evidence>
<name>A0A6C0F5F5_9ZZZZ</name>
<dbReference type="EMBL" id="MN738742">
    <property type="protein sequence ID" value="QHT36402.1"/>
    <property type="molecule type" value="Genomic_DNA"/>
</dbReference>
<dbReference type="AlphaFoldDB" id="A0A6C0F5F5"/>
<dbReference type="Pfam" id="PF03372">
    <property type="entry name" value="Exo_endo_phos"/>
    <property type="match status" value="1"/>
</dbReference>
<dbReference type="InterPro" id="IPR038772">
    <property type="entry name" value="Sph/SMPD2-like"/>
</dbReference>
<evidence type="ECO:0000313" key="2">
    <source>
        <dbReference type="EMBL" id="QHT36402.1"/>
    </source>
</evidence>
<protein>
    <recommendedName>
        <fullName evidence="1">Endonuclease/exonuclease/phosphatase domain-containing protein</fullName>
    </recommendedName>
</protein>
<sequence length="255" mass="30064">MYNLFNRIINIITLIFRFKRICCQKKVEQTNCNQFKISEYSPDSILTWNIQSMFYFTTPLKVRNIIKNIDNFNCDVVCLQEVFEDHVKGKIIEKLKYKYPYYLMGKTIKKNIVGEDSGLLVLSRYNINFIKEIEFHDNVCPDIMARKTVIYFKIGDYNFSNAHIHSNNLTIAEKHLQESVYKSPFDTYIMVGDLNHITADEIINVEKNNNEPTWENEILDYILPIGYKNNKFDVSVIKLDLKDITDHLPVMCEIT</sequence>
<dbReference type="GO" id="GO:0004767">
    <property type="term" value="F:sphingomyelin phosphodiesterase activity"/>
    <property type="evidence" value="ECO:0007669"/>
    <property type="project" value="InterPro"/>
</dbReference>
<dbReference type="InterPro" id="IPR036691">
    <property type="entry name" value="Endo/exonu/phosph_ase_sf"/>
</dbReference>
<accession>A0A6C0F5F5</accession>
<dbReference type="InterPro" id="IPR005135">
    <property type="entry name" value="Endo/exonuclease/phosphatase"/>
</dbReference>
<dbReference type="SUPFAM" id="SSF56219">
    <property type="entry name" value="DNase I-like"/>
    <property type="match status" value="1"/>
</dbReference>
<dbReference type="PANTHER" id="PTHR16320:SF23">
    <property type="entry name" value="SPHINGOMYELINASE C 1"/>
    <property type="match status" value="1"/>
</dbReference>
<organism evidence="2">
    <name type="scientific">viral metagenome</name>
    <dbReference type="NCBI Taxonomy" id="1070528"/>
    <lineage>
        <taxon>unclassified sequences</taxon>
        <taxon>metagenomes</taxon>
        <taxon>organismal metagenomes</taxon>
    </lineage>
</organism>
<proteinExistence type="predicted"/>